<dbReference type="EMBL" id="BSOA01000048">
    <property type="protein sequence ID" value="GLQ90168.1"/>
    <property type="molecule type" value="Genomic_DNA"/>
</dbReference>
<gene>
    <name evidence="2" type="ORF">GCM10007898_37430</name>
</gene>
<comment type="caution">
    <text evidence="2">The sequence shown here is derived from an EMBL/GenBank/DDBJ whole genome shotgun (WGS) entry which is preliminary data.</text>
</comment>
<dbReference type="RefSeq" id="WP_284333594.1">
    <property type="nucleotide sequence ID" value="NZ_BSOA01000048.1"/>
</dbReference>
<feature type="chain" id="PRO_5047128722" evidence="1">
    <location>
        <begin position="21"/>
        <end position="261"/>
    </location>
</feature>
<accession>A0ABQ5XEU0</accession>
<dbReference type="PIRSF" id="PIRSF031679">
    <property type="entry name" value="Mtase_Alr7345_prd"/>
    <property type="match status" value="1"/>
</dbReference>
<evidence type="ECO:0000313" key="2">
    <source>
        <dbReference type="EMBL" id="GLQ90168.1"/>
    </source>
</evidence>
<dbReference type="GO" id="GO:0032259">
    <property type="term" value="P:methylation"/>
    <property type="evidence" value="ECO:0007669"/>
    <property type="project" value="UniProtKB-KW"/>
</dbReference>
<dbReference type="GO" id="GO:0008168">
    <property type="term" value="F:methyltransferase activity"/>
    <property type="evidence" value="ECO:0007669"/>
    <property type="project" value="UniProtKB-KW"/>
</dbReference>
<organism evidence="2 3">
    <name type="scientific">Dyella flagellata</name>
    <dbReference type="NCBI Taxonomy" id="1867833"/>
    <lineage>
        <taxon>Bacteria</taxon>
        <taxon>Pseudomonadati</taxon>
        <taxon>Pseudomonadota</taxon>
        <taxon>Gammaproteobacteria</taxon>
        <taxon>Lysobacterales</taxon>
        <taxon>Rhodanobacteraceae</taxon>
        <taxon>Dyella</taxon>
    </lineage>
</organism>
<keyword evidence="2" id="KW-0489">Methyltransferase</keyword>
<sequence length="261" mass="28399">MRSISVAVLAALLVPGAALLAQTPQANHMHALQYVPPYVHAAVADPARGQDASNDARRKITDVMVFSEVKPGQKVLELIPGGGYFTRVFSGIVGSQGHVYELWPNEYAKEDSDEVTAFDKLAADPHYSNVSVLKQPAAQLSAPEPVDVVFTAQNYHDYPDKFMGKVDPVAFDKQVYAALKPGGLFIVIDHVAPSGSGMADTDTLHRIDPEIVKKQVESAGFVFAGASNVLRNPADPHTNKVFDKSIRGHTDQFMYRFRKPG</sequence>
<keyword evidence="2" id="KW-0808">Transferase</keyword>
<dbReference type="SUPFAM" id="SSF53335">
    <property type="entry name" value="S-adenosyl-L-methionine-dependent methyltransferases"/>
    <property type="match status" value="1"/>
</dbReference>
<evidence type="ECO:0000256" key="1">
    <source>
        <dbReference type="SAM" id="SignalP"/>
    </source>
</evidence>
<keyword evidence="3" id="KW-1185">Reference proteome</keyword>
<dbReference type="CDD" id="cd02440">
    <property type="entry name" value="AdoMet_MTases"/>
    <property type="match status" value="1"/>
</dbReference>
<protein>
    <submittedName>
        <fullName evidence="2">Methyltransferase</fullName>
    </submittedName>
</protein>
<name>A0ABQ5XEU0_9GAMM</name>
<dbReference type="InterPro" id="IPR016980">
    <property type="entry name" value="S-AdoMet-dep_MeTrfase_Alr7345"/>
</dbReference>
<evidence type="ECO:0000313" key="3">
    <source>
        <dbReference type="Proteomes" id="UP001156627"/>
    </source>
</evidence>
<dbReference type="Gene3D" id="3.40.50.150">
    <property type="entry name" value="Vaccinia Virus protein VP39"/>
    <property type="match status" value="1"/>
</dbReference>
<keyword evidence="1" id="KW-0732">Signal</keyword>
<dbReference type="Proteomes" id="UP001156627">
    <property type="component" value="Unassembled WGS sequence"/>
</dbReference>
<feature type="signal peptide" evidence="1">
    <location>
        <begin position="1"/>
        <end position="20"/>
    </location>
</feature>
<proteinExistence type="predicted"/>
<reference evidence="3" key="1">
    <citation type="journal article" date="2019" name="Int. J. Syst. Evol. Microbiol.">
        <title>The Global Catalogue of Microorganisms (GCM) 10K type strain sequencing project: providing services to taxonomists for standard genome sequencing and annotation.</title>
        <authorList>
            <consortium name="The Broad Institute Genomics Platform"/>
            <consortium name="The Broad Institute Genome Sequencing Center for Infectious Disease"/>
            <person name="Wu L."/>
            <person name="Ma J."/>
        </authorList>
    </citation>
    <scope>NUCLEOTIDE SEQUENCE [LARGE SCALE GENOMIC DNA]</scope>
    <source>
        <strain evidence="3">NBRC 111981</strain>
    </source>
</reference>
<dbReference type="InterPro" id="IPR029063">
    <property type="entry name" value="SAM-dependent_MTases_sf"/>
</dbReference>